<protein>
    <submittedName>
        <fullName evidence="3">Antibiotic biosynthesis monooxygenase</fullName>
    </submittedName>
</protein>
<evidence type="ECO:0000313" key="3">
    <source>
        <dbReference type="EMBL" id="NTY60383.1"/>
    </source>
</evidence>
<keyword evidence="1" id="KW-1133">Transmembrane helix</keyword>
<evidence type="ECO:0000259" key="2">
    <source>
        <dbReference type="Pfam" id="PF03992"/>
    </source>
</evidence>
<proteinExistence type="predicted"/>
<dbReference type="Gene3D" id="3.30.70.100">
    <property type="match status" value="2"/>
</dbReference>
<name>A0ABX2JRP8_9MYCO</name>
<dbReference type="InterPro" id="IPR007138">
    <property type="entry name" value="ABM_dom"/>
</dbReference>
<feature type="domain" description="ABM" evidence="2">
    <location>
        <begin position="109"/>
        <end position="178"/>
    </location>
</feature>
<feature type="transmembrane region" description="Helical" evidence="1">
    <location>
        <begin position="244"/>
        <end position="264"/>
    </location>
</feature>
<dbReference type="Pfam" id="PF03992">
    <property type="entry name" value="ABM"/>
    <property type="match status" value="2"/>
</dbReference>
<keyword evidence="3" id="KW-0503">Monooxygenase</keyword>
<keyword evidence="4" id="KW-1185">Reference proteome</keyword>
<dbReference type="SUPFAM" id="SSF54909">
    <property type="entry name" value="Dimeric alpha+beta barrel"/>
    <property type="match status" value="2"/>
</dbReference>
<dbReference type="GO" id="GO:0004497">
    <property type="term" value="F:monooxygenase activity"/>
    <property type="evidence" value="ECO:0007669"/>
    <property type="project" value="UniProtKB-KW"/>
</dbReference>
<accession>A0ABX2JRP8</accession>
<comment type="caution">
    <text evidence="3">The sequence shown here is derived from an EMBL/GenBank/DDBJ whole genome shotgun (WGS) entry which is preliminary data.</text>
</comment>
<feature type="domain" description="ABM" evidence="2">
    <location>
        <begin position="19"/>
        <end position="81"/>
    </location>
</feature>
<evidence type="ECO:0000313" key="4">
    <source>
        <dbReference type="Proteomes" id="UP000708347"/>
    </source>
</evidence>
<keyword evidence="3" id="KW-0560">Oxidoreductase</keyword>
<feature type="transmembrane region" description="Helical" evidence="1">
    <location>
        <begin position="289"/>
        <end position="314"/>
    </location>
</feature>
<reference evidence="3 4" key="1">
    <citation type="submission" date="2019-05" db="EMBL/GenBank/DDBJ databases">
        <title>Mycolicibacterium sphagni ENV482 genome assembly.</title>
        <authorList>
            <person name="Chen W."/>
            <person name="Faulkner N.W."/>
            <person name="Hyman M.R."/>
        </authorList>
    </citation>
    <scope>NUCLEOTIDE SEQUENCE [LARGE SCALE GENOMIC DNA]</scope>
    <source>
        <strain evidence="3 4">ENV482</strain>
    </source>
</reference>
<feature type="transmembrane region" description="Helical" evidence="1">
    <location>
        <begin position="218"/>
        <end position="237"/>
    </location>
</feature>
<dbReference type="Proteomes" id="UP000708347">
    <property type="component" value="Unassembled WGS sequence"/>
</dbReference>
<gene>
    <name evidence="3" type="ORF">FEG63_12595</name>
</gene>
<keyword evidence="1" id="KW-0812">Transmembrane</keyword>
<sequence>MPATADGTATLIQGQAALAGKDSEFAEWQENLHAAASRYPGYLGSEIQRPTSDEPEWVGVYQFDSAEHLHNWLNSATRQDYLNRGAGLVDGLGTQQIIVRDEKVDDALVTVIVSHAVPHEKVDDFLAWQDEMIQAESKYPGFCGSEIIRPIEGVQDDWIVCYRFKNAESLDAWLTSDDRERLLNRPDFGDFHLHRIEHPFGSWFSYGSNDTVPSKFKTSMAVLFGLYPTAVIIGVLSRQMHFKFWLDMLVCCAAGSFAMTYISMPHFANRILDWWLNPAEDTRRFSREVLGVLLVVAVTAVAALVTYLCTVRIWTLPPP</sequence>
<dbReference type="InterPro" id="IPR038762">
    <property type="entry name" value="ABM_predict"/>
</dbReference>
<dbReference type="EMBL" id="VBSB01000008">
    <property type="protein sequence ID" value="NTY60383.1"/>
    <property type="molecule type" value="Genomic_DNA"/>
</dbReference>
<keyword evidence="1" id="KW-0472">Membrane</keyword>
<evidence type="ECO:0000256" key="1">
    <source>
        <dbReference type="SAM" id="Phobius"/>
    </source>
</evidence>
<organism evidence="3 4">
    <name type="scientific">Mycolicibacterium sphagni</name>
    <dbReference type="NCBI Taxonomy" id="1786"/>
    <lineage>
        <taxon>Bacteria</taxon>
        <taxon>Bacillati</taxon>
        <taxon>Actinomycetota</taxon>
        <taxon>Actinomycetes</taxon>
        <taxon>Mycobacteriales</taxon>
        <taxon>Mycobacteriaceae</taxon>
        <taxon>Mycolicibacterium</taxon>
    </lineage>
</organism>
<dbReference type="RefSeq" id="WP_174398212.1">
    <property type="nucleotide sequence ID" value="NZ_VBSB01000008.1"/>
</dbReference>
<dbReference type="PANTHER" id="PTHR40057">
    <property type="entry name" value="SLR1162 PROTEIN"/>
    <property type="match status" value="1"/>
</dbReference>
<dbReference type="PANTHER" id="PTHR40057:SF1">
    <property type="entry name" value="SLR1162 PROTEIN"/>
    <property type="match status" value="1"/>
</dbReference>
<dbReference type="InterPro" id="IPR011008">
    <property type="entry name" value="Dimeric_a/b-barrel"/>
</dbReference>